<feature type="region of interest" description="Disordered" evidence="1">
    <location>
        <begin position="1"/>
        <end position="34"/>
    </location>
</feature>
<evidence type="ECO:0000256" key="1">
    <source>
        <dbReference type="SAM" id="MobiDB-lite"/>
    </source>
</evidence>
<name>A0A3M7SHE1_BRAPC</name>
<gene>
    <name evidence="2" type="ORF">BpHYR1_023987</name>
</gene>
<keyword evidence="3" id="KW-1185">Reference proteome</keyword>
<organism evidence="2 3">
    <name type="scientific">Brachionus plicatilis</name>
    <name type="common">Marine rotifer</name>
    <name type="synonym">Brachionus muelleri</name>
    <dbReference type="NCBI Taxonomy" id="10195"/>
    <lineage>
        <taxon>Eukaryota</taxon>
        <taxon>Metazoa</taxon>
        <taxon>Spiralia</taxon>
        <taxon>Gnathifera</taxon>
        <taxon>Rotifera</taxon>
        <taxon>Eurotatoria</taxon>
        <taxon>Monogononta</taxon>
        <taxon>Pseudotrocha</taxon>
        <taxon>Ploima</taxon>
        <taxon>Brachionidae</taxon>
        <taxon>Brachionus</taxon>
    </lineage>
</organism>
<evidence type="ECO:0000313" key="2">
    <source>
        <dbReference type="EMBL" id="RNA35182.1"/>
    </source>
</evidence>
<reference evidence="2 3" key="1">
    <citation type="journal article" date="2018" name="Sci. Rep.">
        <title>Genomic signatures of local adaptation to the degree of environmental predictability in rotifers.</title>
        <authorList>
            <person name="Franch-Gras L."/>
            <person name="Hahn C."/>
            <person name="Garcia-Roger E.M."/>
            <person name="Carmona M.J."/>
            <person name="Serra M."/>
            <person name="Gomez A."/>
        </authorList>
    </citation>
    <scope>NUCLEOTIDE SEQUENCE [LARGE SCALE GENOMIC DNA]</scope>
    <source>
        <strain evidence="2">HYR1</strain>
    </source>
</reference>
<feature type="compositionally biased region" description="Basic and acidic residues" evidence="1">
    <location>
        <begin position="23"/>
        <end position="34"/>
    </location>
</feature>
<comment type="caution">
    <text evidence="2">The sequence shown here is derived from an EMBL/GenBank/DDBJ whole genome shotgun (WGS) entry which is preliminary data.</text>
</comment>
<sequence>MHSLSIRENLQNQSTTTNSYADQRTRNSDLKNTEKDSEMNSFNFCNFNDPICQNELILALKILKQLKDLTKYISYVFGYVFQGIKFDSKSNFNKLVDEIKERCNTRLNLIKILNSEYSSQIYPQIKIYSLQHHASGVFNKLKLPTVSNRLFELSERYVRTGLSHSIPLVVRLVEEYKEGFESRYIEYPTPLRYKQKFYCINFVLFDILKDLRLGTSGFKTA</sequence>
<dbReference type="OrthoDB" id="7998822at2759"/>
<feature type="compositionally biased region" description="Polar residues" evidence="1">
    <location>
        <begin position="1"/>
        <end position="22"/>
    </location>
</feature>
<proteinExistence type="predicted"/>
<evidence type="ECO:0000313" key="3">
    <source>
        <dbReference type="Proteomes" id="UP000276133"/>
    </source>
</evidence>
<dbReference type="AlphaFoldDB" id="A0A3M7SHE1"/>
<dbReference type="EMBL" id="REGN01001366">
    <property type="protein sequence ID" value="RNA35182.1"/>
    <property type="molecule type" value="Genomic_DNA"/>
</dbReference>
<dbReference type="Proteomes" id="UP000276133">
    <property type="component" value="Unassembled WGS sequence"/>
</dbReference>
<protein>
    <submittedName>
        <fullName evidence="2">Uncharacterized protein</fullName>
    </submittedName>
</protein>
<accession>A0A3M7SHE1</accession>